<evidence type="ECO:0000313" key="2">
    <source>
        <dbReference type="Proteomes" id="UP000826661"/>
    </source>
</evidence>
<reference evidence="1 2" key="1">
    <citation type="journal article" date="2021" name="BMC Genomics">
        <title>Telomere-to-telomere genome assembly of asparaginase-producing Trichoderma simmonsii.</title>
        <authorList>
            <person name="Chung D."/>
            <person name="Kwon Y.M."/>
            <person name="Yang Y."/>
        </authorList>
    </citation>
    <scope>NUCLEOTIDE SEQUENCE [LARGE SCALE GENOMIC DNA]</scope>
    <source>
        <strain evidence="1 2">GH-Sj1</strain>
    </source>
</reference>
<dbReference type="Proteomes" id="UP000826661">
    <property type="component" value="Chromosome III"/>
</dbReference>
<accession>A0A8G0PFA8</accession>
<organism evidence="1 2">
    <name type="scientific">Trichoderma simmonsii</name>
    <dbReference type="NCBI Taxonomy" id="1491479"/>
    <lineage>
        <taxon>Eukaryota</taxon>
        <taxon>Fungi</taxon>
        <taxon>Dikarya</taxon>
        <taxon>Ascomycota</taxon>
        <taxon>Pezizomycotina</taxon>
        <taxon>Sordariomycetes</taxon>
        <taxon>Hypocreomycetidae</taxon>
        <taxon>Hypocreales</taxon>
        <taxon>Hypocreaceae</taxon>
        <taxon>Trichoderma</taxon>
    </lineage>
</organism>
<evidence type="ECO:0000313" key="1">
    <source>
        <dbReference type="EMBL" id="QYS98417.1"/>
    </source>
</evidence>
<gene>
    <name evidence="1" type="ORF">H0G86_005595</name>
</gene>
<keyword evidence="2" id="KW-1185">Reference proteome</keyword>
<dbReference type="EMBL" id="CP075866">
    <property type="protein sequence ID" value="QYS98417.1"/>
    <property type="molecule type" value="Genomic_DNA"/>
</dbReference>
<protein>
    <submittedName>
        <fullName evidence="1">Uncharacterized protein</fullName>
    </submittedName>
</protein>
<name>A0A8G0PFA8_9HYPO</name>
<dbReference type="AlphaFoldDB" id="A0A8G0PFA8"/>
<proteinExistence type="predicted"/>
<sequence>MPTTMYQRQTKVIPSIYATDAKNMRALGVPLSGAKIQSLKETGFGNTMKNSSSCGGHLMKRFCRGVGNTEWTYEGRPSHPDAVNITNQDTKGVLHIHLNSMNANYN</sequence>